<evidence type="ECO:0000256" key="1">
    <source>
        <dbReference type="SAM" id="Phobius"/>
    </source>
</evidence>
<name>A0ABM0MWR5_SACKO</name>
<dbReference type="PANTHER" id="PTHR13147:SF5">
    <property type="entry name" value="FOUR-JOINTED BOX PROTEIN 1"/>
    <property type="match status" value="1"/>
</dbReference>
<evidence type="ECO:0000313" key="3">
    <source>
        <dbReference type="RefSeq" id="XP_006824456.1"/>
    </source>
</evidence>
<keyword evidence="1" id="KW-0812">Transmembrane</keyword>
<feature type="transmembrane region" description="Helical" evidence="1">
    <location>
        <begin position="18"/>
        <end position="37"/>
    </location>
</feature>
<dbReference type="PRINTS" id="PR02072">
    <property type="entry name" value="4JOINTEDBOX1"/>
</dbReference>
<sequence length="430" mass="49261">MARIHLRIPLFLSRRRAAILKSVPSVIVLTIVLYVVFNVASSIGSRFDDVGEQSIKHDVEKEPGVDRVFVEPPPTNAKPREKQDNIRYVGDIAIVEDSIYWSQAVEDLIPTGVTDEDINKKNTLKNLSAKKLVQMSDDGRRWMAILSDDSQYIARQVNCELRSELLAFHLSQLMGMDSVPFATLSKINLNSGLWKGVQVEKKEKKPSSKRMPDPPTDGDIVSLTQWIEGLKKGPMLPGILLDRIYRAIGEPLFADDIYLEYLSKEEITQLVQWTDMILFDYINVNYDRSFPWLIIHGPSSQQPTNNVYRIGYGIEKLYFSNHAQTFVWSYAPFPSDPRIREHHDLMLHSSCIFRKSVADKIAEMNTHENPVKLLLDRVNAEEPLANITEPVPGCFVDDVKFGKILQKRLSEINTWITSCKDDYDRRKRQV</sequence>
<keyword evidence="1" id="KW-0472">Membrane</keyword>
<keyword evidence="1" id="KW-1133">Transmembrane helix</keyword>
<evidence type="ECO:0000313" key="2">
    <source>
        <dbReference type="Proteomes" id="UP000694865"/>
    </source>
</evidence>
<gene>
    <name evidence="3" type="primary">LOC102802461</name>
</gene>
<keyword evidence="2" id="KW-1185">Reference proteome</keyword>
<dbReference type="GeneID" id="102802461"/>
<dbReference type="Proteomes" id="UP000694865">
    <property type="component" value="Unplaced"/>
</dbReference>
<proteinExistence type="predicted"/>
<protein>
    <submittedName>
        <fullName evidence="3">Four-jointed box protein 1-like</fullName>
    </submittedName>
</protein>
<dbReference type="RefSeq" id="XP_006824456.1">
    <property type="nucleotide sequence ID" value="XM_006824393.1"/>
</dbReference>
<accession>A0ABM0MWR5</accession>
<reference evidence="3" key="1">
    <citation type="submission" date="2025-08" db="UniProtKB">
        <authorList>
            <consortium name="RefSeq"/>
        </authorList>
    </citation>
    <scope>IDENTIFICATION</scope>
    <source>
        <tissue evidence="3">Testes</tissue>
    </source>
</reference>
<dbReference type="InterPro" id="IPR024868">
    <property type="entry name" value="FJX1/FJ"/>
</dbReference>
<dbReference type="PANTHER" id="PTHR13147">
    <property type="entry name" value="FOUR-JOINTED BOX PROTEIN 1"/>
    <property type="match status" value="1"/>
</dbReference>
<organism evidence="2 3">
    <name type="scientific">Saccoglossus kowalevskii</name>
    <name type="common">Acorn worm</name>
    <dbReference type="NCBI Taxonomy" id="10224"/>
    <lineage>
        <taxon>Eukaryota</taxon>
        <taxon>Metazoa</taxon>
        <taxon>Hemichordata</taxon>
        <taxon>Enteropneusta</taxon>
        <taxon>Harrimaniidae</taxon>
        <taxon>Saccoglossus</taxon>
    </lineage>
</organism>